<dbReference type="PANTHER" id="PTHR44688:SF16">
    <property type="entry name" value="DNA-BINDING TRANSCRIPTIONAL ACTIVATOR DEVR_DOSR"/>
    <property type="match status" value="1"/>
</dbReference>
<keyword evidence="2" id="KW-0238">DNA-binding</keyword>
<dbReference type="InterPro" id="IPR027417">
    <property type="entry name" value="P-loop_NTPase"/>
</dbReference>
<dbReference type="RefSeq" id="WP_272174397.1">
    <property type="nucleotide sequence ID" value="NZ_JAQOSK010000002.1"/>
</dbReference>
<keyword evidence="1" id="KW-0805">Transcription regulation</keyword>
<dbReference type="InterPro" id="IPR041664">
    <property type="entry name" value="AAA_16"/>
</dbReference>
<protein>
    <submittedName>
        <fullName evidence="5">LuxR C-terminal-related transcriptional regulator</fullName>
    </submittedName>
</protein>
<evidence type="ECO:0000313" key="6">
    <source>
        <dbReference type="Proteomes" id="UP001221328"/>
    </source>
</evidence>
<dbReference type="PROSITE" id="PS00622">
    <property type="entry name" value="HTH_LUXR_1"/>
    <property type="match status" value="1"/>
</dbReference>
<reference evidence="5 6" key="1">
    <citation type="journal article" date="2015" name="Int. J. Syst. Evol. Microbiol.">
        <title>Streptomyces gilvifuscus sp. nov., an actinomycete that produces antibacterial compounds isolated from soil.</title>
        <authorList>
            <person name="Nguyen T.M."/>
            <person name="Kim J."/>
        </authorList>
    </citation>
    <scope>NUCLEOTIDE SEQUENCE [LARGE SCALE GENOMIC DNA]</scope>
    <source>
        <strain evidence="5 6">T113</strain>
    </source>
</reference>
<dbReference type="SMART" id="SM00421">
    <property type="entry name" value="HTH_LUXR"/>
    <property type="match status" value="1"/>
</dbReference>
<dbReference type="PROSITE" id="PS50043">
    <property type="entry name" value="HTH_LUXR_2"/>
    <property type="match status" value="1"/>
</dbReference>
<evidence type="ECO:0000259" key="4">
    <source>
        <dbReference type="PROSITE" id="PS50043"/>
    </source>
</evidence>
<organism evidence="5 6">
    <name type="scientific">Streptomyces gilvifuscus</name>
    <dbReference type="NCBI Taxonomy" id="1550617"/>
    <lineage>
        <taxon>Bacteria</taxon>
        <taxon>Bacillati</taxon>
        <taxon>Actinomycetota</taxon>
        <taxon>Actinomycetes</taxon>
        <taxon>Kitasatosporales</taxon>
        <taxon>Streptomycetaceae</taxon>
        <taxon>Streptomyces</taxon>
    </lineage>
</organism>
<dbReference type="PANTHER" id="PTHR44688">
    <property type="entry name" value="DNA-BINDING TRANSCRIPTIONAL ACTIVATOR DEVR_DOSR"/>
    <property type="match status" value="1"/>
</dbReference>
<dbReference type="InterPro" id="IPR016032">
    <property type="entry name" value="Sig_transdc_resp-reg_C-effctor"/>
</dbReference>
<dbReference type="InterPro" id="IPR036388">
    <property type="entry name" value="WH-like_DNA-bd_sf"/>
</dbReference>
<dbReference type="PRINTS" id="PR00038">
    <property type="entry name" value="HTHLUXR"/>
</dbReference>
<evidence type="ECO:0000256" key="3">
    <source>
        <dbReference type="ARBA" id="ARBA00023163"/>
    </source>
</evidence>
<dbReference type="SUPFAM" id="SSF46894">
    <property type="entry name" value="C-terminal effector domain of the bipartite response regulators"/>
    <property type="match status" value="1"/>
</dbReference>
<evidence type="ECO:0000256" key="1">
    <source>
        <dbReference type="ARBA" id="ARBA00023015"/>
    </source>
</evidence>
<dbReference type="Proteomes" id="UP001221328">
    <property type="component" value="Unassembled WGS sequence"/>
</dbReference>
<sequence length="611" mass="65168">MTTFERDAKTLELPWQFTGREDELELIRRSLTAGHHGIVVTGPAGCGKTRLVTEAVRGGDRARAAGTPETRHIPFAAFAHLLPESVSLHRAVQLLSGVRLLLVDDAHLLDDASAALVHQLAVHGRTRLIVVAADGAPYPAAVARLWTGELLPRLALEPLPREDMEQLLAAGVGGAVEPLTLRRLLHLAQGDLRLLRDLVDAVRERAPHTRVKETDAWTWRGPVPVTAAIRERTAGALARPCHEERATLERLAFSEPLPLPMEDLDLRALEALEADGLVTVDHPGGARLAHPLHGPVLRAAAGRLRARRLARTPDQCGPALAAETAALTARIEQTDVRVLPAPVGEWLAHEGAHVPAAHAAVRARFSRLRGELREAAAWAREGLRNAPGDASCRTELALAAAQSGDAVTAQEAVAGRPDLQEPAAWLAAARGDAEGAALEAFDGRDAYALYDAVRLGAPDKVAGRLPEGGVFARHADALARGDGPELVRVAEALEERGFQLFAAEAHAQAVRAHRDPSAARVARTRAAALARRCQGARTPALSGLVLGELTARQRQIVTLAAAGLSNRQIAEQLTLSIRTVGNHLYSAYARLGENDRAALVCLVDPPDARSA</sequence>
<dbReference type="Pfam" id="PF13191">
    <property type="entry name" value="AAA_16"/>
    <property type="match status" value="1"/>
</dbReference>
<feature type="domain" description="HTH luxR-type" evidence="4">
    <location>
        <begin position="542"/>
        <end position="607"/>
    </location>
</feature>
<dbReference type="Gene3D" id="3.40.50.300">
    <property type="entry name" value="P-loop containing nucleotide triphosphate hydrolases"/>
    <property type="match status" value="1"/>
</dbReference>
<dbReference type="Pfam" id="PF00196">
    <property type="entry name" value="GerE"/>
    <property type="match status" value="1"/>
</dbReference>
<evidence type="ECO:0000313" key="5">
    <source>
        <dbReference type="EMBL" id="MDC2954052.1"/>
    </source>
</evidence>
<name>A0ABT5FNF2_9ACTN</name>
<keyword evidence="3" id="KW-0804">Transcription</keyword>
<evidence type="ECO:0000256" key="2">
    <source>
        <dbReference type="ARBA" id="ARBA00023125"/>
    </source>
</evidence>
<keyword evidence="6" id="KW-1185">Reference proteome</keyword>
<dbReference type="EMBL" id="JAQOSK010000002">
    <property type="protein sequence ID" value="MDC2954052.1"/>
    <property type="molecule type" value="Genomic_DNA"/>
</dbReference>
<proteinExistence type="predicted"/>
<dbReference type="SUPFAM" id="SSF52540">
    <property type="entry name" value="P-loop containing nucleoside triphosphate hydrolases"/>
    <property type="match status" value="1"/>
</dbReference>
<dbReference type="Gene3D" id="1.10.10.10">
    <property type="entry name" value="Winged helix-like DNA-binding domain superfamily/Winged helix DNA-binding domain"/>
    <property type="match status" value="1"/>
</dbReference>
<accession>A0ABT5FNF2</accession>
<gene>
    <name evidence="5" type="ORF">PO587_06260</name>
</gene>
<dbReference type="CDD" id="cd06170">
    <property type="entry name" value="LuxR_C_like"/>
    <property type="match status" value="1"/>
</dbReference>
<dbReference type="InterPro" id="IPR000792">
    <property type="entry name" value="Tscrpt_reg_LuxR_C"/>
</dbReference>
<comment type="caution">
    <text evidence="5">The sequence shown here is derived from an EMBL/GenBank/DDBJ whole genome shotgun (WGS) entry which is preliminary data.</text>
</comment>